<gene>
    <name evidence="1" type="ORF">KM92DES2_11976</name>
</gene>
<name>A0A212JZC7_9BACT</name>
<protein>
    <submittedName>
        <fullName evidence="1">Uncharacterized protein</fullName>
    </submittedName>
</protein>
<dbReference type="EMBL" id="FLUP01000001">
    <property type="protein sequence ID" value="SBW04821.1"/>
    <property type="molecule type" value="Genomic_DNA"/>
</dbReference>
<accession>A0A212JZC7</accession>
<organism evidence="1">
    <name type="scientific">uncultured Desulfovibrio sp</name>
    <dbReference type="NCBI Taxonomy" id="167968"/>
    <lineage>
        <taxon>Bacteria</taxon>
        <taxon>Pseudomonadati</taxon>
        <taxon>Thermodesulfobacteriota</taxon>
        <taxon>Desulfovibrionia</taxon>
        <taxon>Desulfovibrionales</taxon>
        <taxon>Desulfovibrionaceae</taxon>
        <taxon>Desulfovibrio</taxon>
        <taxon>environmental samples</taxon>
    </lineage>
</organism>
<sequence>MQGYVKPPEHFSPVGQKFLYSLTNASIPDFFNDIRILTDQPSALFKQLILRNHSMILITIIYKIFTYNI</sequence>
<reference evidence="1" key="1">
    <citation type="submission" date="2016-04" db="EMBL/GenBank/DDBJ databases">
        <authorList>
            <person name="Evans L.H."/>
            <person name="Alamgir A."/>
            <person name="Owens N."/>
            <person name="Weber N.D."/>
            <person name="Virtaneva K."/>
            <person name="Barbian K."/>
            <person name="Babar A."/>
            <person name="Rosenke K."/>
        </authorList>
    </citation>
    <scope>NUCLEOTIDE SEQUENCE</scope>
    <source>
        <strain evidence="1">92-2</strain>
    </source>
</reference>
<proteinExistence type="predicted"/>
<evidence type="ECO:0000313" key="1">
    <source>
        <dbReference type="EMBL" id="SBW04821.1"/>
    </source>
</evidence>
<dbReference type="AlphaFoldDB" id="A0A212JZC7"/>